<dbReference type="Pfam" id="PF08951">
    <property type="entry name" value="EntA_Immun"/>
    <property type="match status" value="1"/>
</dbReference>
<proteinExistence type="predicted"/>
<evidence type="ECO:0000313" key="3">
    <source>
        <dbReference type="Proteomes" id="UP000050872"/>
    </source>
</evidence>
<evidence type="ECO:0008006" key="4">
    <source>
        <dbReference type="Google" id="ProtNLM"/>
    </source>
</evidence>
<dbReference type="Proteomes" id="UP000050872">
    <property type="component" value="Unassembled WGS sequence"/>
</dbReference>
<dbReference type="Gene3D" id="1.20.1440.50">
    <property type="entry name" value="Ta0600-like"/>
    <property type="match status" value="1"/>
</dbReference>
<accession>A0A0R1QFM1</accession>
<protein>
    <recommendedName>
        <fullName evidence="4">Prebacteriocin</fullName>
    </recommendedName>
</protein>
<dbReference type="STRING" id="1423770.FD29_GL000726"/>
<dbReference type="OrthoDB" id="2295351at2"/>
<dbReference type="EMBL" id="AZEZ01000076">
    <property type="protein sequence ID" value="KRL43581.1"/>
    <property type="molecule type" value="Genomic_DNA"/>
</dbReference>
<keyword evidence="1" id="KW-0079">Bacteriocin immunity</keyword>
<dbReference type="SUPFAM" id="SSF109797">
    <property type="entry name" value="Bacteriocin immunity protein-like"/>
    <property type="match status" value="1"/>
</dbReference>
<evidence type="ECO:0000313" key="2">
    <source>
        <dbReference type="EMBL" id="KRL43581.1"/>
    </source>
</evidence>
<sequence length="102" mass="11486">MKKNAEKVQEMMDLLSKAYADPAINKRPDLKQMILKCATDLQKSGDVDLLSSRLCKEITLKYLANKTDFPKSVMDLYYLSKGKEAKYDGIALASMLGGTVWF</sequence>
<dbReference type="InterPro" id="IPR015046">
    <property type="entry name" value="LciA_Immunity-like"/>
</dbReference>
<dbReference type="GO" id="GO:0030153">
    <property type="term" value="P:bacteriocin immunity"/>
    <property type="evidence" value="ECO:0007669"/>
    <property type="project" value="UniProtKB-KW"/>
</dbReference>
<keyword evidence="3" id="KW-1185">Reference proteome</keyword>
<organism evidence="2 3">
    <name type="scientific">Companilactobacillus mindensis DSM 14500</name>
    <dbReference type="NCBI Taxonomy" id="1423770"/>
    <lineage>
        <taxon>Bacteria</taxon>
        <taxon>Bacillati</taxon>
        <taxon>Bacillota</taxon>
        <taxon>Bacilli</taxon>
        <taxon>Lactobacillales</taxon>
        <taxon>Lactobacillaceae</taxon>
        <taxon>Companilactobacillus</taxon>
    </lineage>
</organism>
<dbReference type="AlphaFoldDB" id="A0A0R1QFM1"/>
<evidence type="ECO:0000256" key="1">
    <source>
        <dbReference type="ARBA" id="ARBA00023025"/>
    </source>
</evidence>
<dbReference type="InterPro" id="IPR023130">
    <property type="entry name" value="Ta0600-like_sf"/>
</dbReference>
<gene>
    <name evidence="2" type="ORF">FD29_GL000726</name>
</gene>
<name>A0A0R1QFM1_9LACO</name>
<comment type="caution">
    <text evidence="2">The sequence shown here is derived from an EMBL/GenBank/DDBJ whole genome shotgun (WGS) entry which is preliminary data.</text>
</comment>
<dbReference type="PATRIC" id="fig|1423770.3.peg.747"/>
<reference evidence="2 3" key="1">
    <citation type="journal article" date="2015" name="Genome Announc.">
        <title>Expanding the biotechnology potential of lactobacilli through comparative genomics of 213 strains and associated genera.</title>
        <authorList>
            <person name="Sun Z."/>
            <person name="Harris H.M."/>
            <person name="McCann A."/>
            <person name="Guo C."/>
            <person name="Argimon S."/>
            <person name="Zhang W."/>
            <person name="Yang X."/>
            <person name="Jeffery I.B."/>
            <person name="Cooney J.C."/>
            <person name="Kagawa T.F."/>
            <person name="Liu W."/>
            <person name="Song Y."/>
            <person name="Salvetti E."/>
            <person name="Wrobel A."/>
            <person name="Rasinkangas P."/>
            <person name="Parkhill J."/>
            <person name="Rea M.C."/>
            <person name="O'Sullivan O."/>
            <person name="Ritari J."/>
            <person name="Douillard F.P."/>
            <person name="Paul Ross R."/>
            <person name="Yang R."/>
            <person name="Briner A.E."/>
            <person name="Felis G.E."/>
            <person name="de Vos W.M."/>
            <person name="Barrangou R."/>
            <person name="Klaenhammer T.R."/>
            <person name="Caufield P.W."/>
            <person name="Cui Y."/>
            <person name="Zhang H."/>
            <person name="O'Toole P.W."/>
        </authorList>
    </citation>
    <scope>NUCLEOTIDE SEQUENCE [LARGE SCALE GENOMIC DNA]</scope>
    <source>
        <strain evidence="2 3">DSM 14500</strain>
    </source>
</reference>
<dbReference type="RefSeq" id="WP_057888222.1">
    <property type="nucleotide sequence ID" value="NZ_AZEZ01000076.1"/>
</dbReference>